<keyword evidence="6" id="KW-1185">Reference proteome</keyword>
<dbReference type="Proteomes" id="UP000735302">
    <property type="component" value="Unassembled WGS sequence"/>
</dbReference>
<evidence type="ECO:0000256" key="2">
    <source>
        <dbReference type="ARBA" id="ARBA00011738"/>
    </source>
</evidence>
<evidence type="ECO:0000313" key="6">
    <source>
        <dbReference type="Proteomes" id="UP000735302"/>
    </source>
</evidence>
<dbReference type="PANTHER" id="PTHR11601:SF62">
    <property type="entry name" value="SELENOCYSTEINE LYASE"/>
    <property type="match status" value="1"/>
</dbReference>
<proteinExistence type="predicted"/>
<evidence type="ECO:0000256" key="1">
    <source>
        <dbReference type="ARBA" id="ARBA00001933"/>
    </source>
</evidence>
<keyword evidence="3" id="KW-0963">Cytoplasm</keyword>
<keyword evidence="4" id="KW-0808">Transferase</keyword>
<dbReference type="Gene3D" id="3.40.640.10">
    <property type="entry name" value="Type I PLP-dependent aspartate aminotransferase-like (Major domain)"/>
    <property type="match status" value="1"/>
</dbReference>
<name>A0AAV4C197_9GAST</name>
<dbReference type="Gene3D" id="1.10.260.50">
    <property type="match status" value="1"/>
</dbReference>
<dbReference type="EMBL" id="BLXT01005736">
    <property type="protein sequence ID" value="GFO25203.1"/>
    <property type="molecule type" value="Genomic_DNA"/>
</dbReference>
<dbReference type="GO" id="GO:0016740">
    <property type="term" value="F:transferase activity"/>
    <property type="evidence" value="ECO:0007669"/>
    <property type="project" value="UniProtKB-KW"/>
</dbReference>
<dbReference type="PANTHER" id="PTHR11601">
    <property type="entry name" value="CYSTEINE DESULFURYLASE FAMILY MEMBER"/>
    <property type="match status" value="1"/>
</dbReference>
<gene>
    <name evidence="5" type="ORF">PoB_005170800</name>
</gene>
<accession>A0AAV4C197</accession>
<dbReference type="InterPro" id="IPR015424">
    <property type="entry name" value="PyrdxlP-dep_Trfase"/>
</dbReference>
<organism evidence="5 6">
    <name type="scientific">Plakobranchus ocellatus</name>
    <dbReference type="NCBI Taxonomy" id="259542"/>
    <lineage>
        <taxon>Eukaryota</taxon>
        <taxon>Metazoa</taxon>
        <taxon>Spiralia</taxon>
        <taxon>Lophotrochozoa</taxon>
        <taxon>Mollusca</taxon>
        <taxon>Gastropoda</taxon>
        <taxon>Heterobranchia</taxon>
        <taxon>Euthyneura</taxon>
        <taxon>Panpulmonata</taxon>
        <taxon>Sacoglossa</taxon>
        <taxon>Placobranchoidea</taxon>
        <taxon>Plakobranchidae</taxon>
        <taxon>Plakobranchus</taxon>
    </lineage>
</organism>
<comment type="cofactor">
    <cofactor evidence="1">
        <name>pyridoxal 5'-phosphate</name>
        <dbReference type="ChEBI" id="CHEBI:597326"/>
    </cofactor>
</comment>
<dbReference type="InterPro" id="IPR015421">
    <property type="entry name" value="PyrdxlP-dep_Trfase_major"/>
</dbReference>
<comment type="subunit">
    <text evidence="2">Homodimer.</text>
</comment>
<evidence type="ECO:0000313" key="5">
    <source>
        <dbReference type="EMBL" id="GFO25203.1"/>
    </source>
</evidence>
<comment type="caution">
    <text evidence="5">The sequence shown here is derived from an EMBL/GenBank/DDBJ whole genome shotgun (WGS) entry which is preliminary data.</text>
</comment>
<dbReference type="GO" id="GO:0016829">
    <property type="term" value="F:lyase activity"/>
    <property type="evidence" value="ECO:0007669"/>
    <property type="project" value="UniProtKB-KW"/>
</dbReference>
<evidence type="ECO:0000256" key="4">
    <source>
        <dbReference type="ARBA" id="ARBA00022679"/>
    </source>
</evidence>
<reference evidence="5 6" key="1">
    <citation type="journal article" date="2021" name="Elife">
        <title>Chloroplast acquisition without the gene transfer in kleptoplastic sea slugs, Plakobranchus ocellatus.</title>
        <authorList>
            <person name="Maeda T."/>
            <person name="Takahashi S."/>
            <person name="Yoshida T."/>
            <person name="Shimamura S."/>
            <person name="Takaki Y."/>
            <person name="Nagai Y."/>
            <person name="Toyoda A."/>
            <person name="Suzuki Y."/>
            <person name="Arimoto A."/>
            <person name="Ishii H."/>
            <person name="Satoh N."/>
            <person name="Nishiyama T."/>
            <person name="Hasebe M."/>
            <person name="Maruyama T."/>
            <person name="Minagawa J."/>
            <person name="Obokata J."/>
            <person name="Shigenobu S."/>
        </authorList>
    </citation>
    <scope>NUCLEOTIDE SEQUENCE [LARGE SCALE GENOMIC DNA]</scope>
</reference>
<sequence>MKCSQTWVKTSTGEFYGPRIGALCAINPSQDTPVLPLLFGGGQERNLRPGTENTPMIAGLGKAAELVCNNLKAYSNHMEDVRDYLEDQLQVTMLLCKL</sequence>
<protein>
    <submittedName>
        <fullName evidence="5">Selenocysteine lyase</fullName>
    </submittedName>
</protein>
<dbReference type="AlphaFoldDB" id="A0AAV4C197"/>
<evidence type="ECO:0000256" key="3">
    <source>
        <dbReference type="ARBA" id="ARBA00022490"/>
    </source>
</evidence>
<dbReference type="SUPFAM" id="SSF53383">
    <property type="entry name" value="PLP-dependent transferases"/>
    <property type="match status" value="1"/>
</dbReference>
<keyword evidence="5" id="KW-0456">Lyase</keyword>